<sequence>MTEKRTGYPYEETRATQMLARALKKAWDEKRLSQRMLAEQLGYRSSVILSHMASGRAPIPIERVGDYAHLLEMEEGEFLLAVLEQRYPHLDFRNMGAKTEPQSDDGLLEELELIAGQPLSSLPPSQMNVVRQALADHQAQRRWLSLNELPVVEFLRRTFPELREQGLDQEQRQHLHACLEGWS</sequence>
<protein>
    <submittedName>
        <fullName evidence="1">Uncharacterized protein</fullName>
    </submittedName>
</protein>
<name>A0A1L3ZYB2_9SPHN</name>
<accession>A0A1L3ZYB2</accession>
<dbReference type="EMBL" id="CP018221">
    <property type="protein sequence ID" value="API60621.1"/>
    <property type="molecule type" value="Genomic_DNA"/>
</dbReference>
<dbReference type="SUPFAM" id="SSF47413">
    <property type="entry name" value="lambda repressor-like DNA-binding domains"/>
    <property type="match status" value="1"/>
</dbReference>
<dbReference type="Proteomes" id="UP000182063">
    <property type="component" value="Chromosome"/>
</dbReference>
<evidence type="ECO:0000313" key="1">
    <source>
        <dbReference type="EMBL" id="API60621.1"/>
    </source>
</evidence>
<dbReference type="OrthoDB" id="7432665at2"/>
<dbReference type="Gene3D" id="1.10.260.40">
    <property type="entry name" value="lambda repressor-like DNA-binding domains"/>
    <property type="match status" value="1"/>
</dbReference>
<dbReference type="AlphaFoldDB" id="A0A1L3ZYB2"/>
<organism evidence="1 2">
    <name type="scientific">Tardibacter chloracetimidivorans</name>
    <dbReference type="NCBI Taxonomy" id="1921510"/>
    <lineage>
        <taxon>Bacteria</taxon>
        <taxon>Pseudomonadati</taxon>
        <taxon>Pseudomonadota</taxon>
        <taxon>Alphaproteobacteria</taxon>
        <taxon>Sphingomonadales</taxon>
        <taxon>Sphingomonadaceae</taxon>
        <taxon>Tardibacter</taxon>
    </lineage>
</organism>
<dbReference type="STRING" id="1921510.BSL82_16090"/>
<dbReference type="InterPro" id="IPR001387">
    <property type="entry name" value="Cro/C1-type_HTH"/>
</dbReference>
<dbReference type="CDD" id="cd00093">
    <property type="entry name" value="HTH_XRE"/>
    <property type="match status" value="1"/>
</dbReference>
<proteinExistence type="predicted"/>
<dbReference type="GO" id="GO:0003677">
    <property type="term" value="F:DNA binding"/>
    <property type="evidence" value="ECO:0007669"/>
    <property type="project" value="InterPro"/>
</dbReference>
<evidence type="ECO:0000313" key="2">
    <source>
        <dbReference type="Proteomes" id="UP000182063"/>
    </source>
</evidence>
<dbReference type="RefSeq" id="WP_072598279.1">
    <property type="nucleotide sequence ID" value="NZ_CP018221.1"/>
</dbReference>
<gene>
    <name evidence="1" type="ORF">BSL82_16090</name>
</gene>
<reference evidence="2" key="1">
    <citation type="submission" date="2016-11" db="EMBL/GenBank/DDBJ databases">
        <title>Complete Genome Sequence of alachlor-degrading Sphingomonas sp. strain JJ-A5.</title>
        <authorList>
            <person name="Lee H."/>
            <person name="Ka J.-O."/>
        </authorList>
    </citation>
    <scope>NUCLEOTIDE SEQUENCE [LARGE SCALE GENOMIC DNA]</scope>
    <source>
        <strain evidence="2">JJ-A5</strain>
    </source>
</reference>
<dbReference type="KEGG" id="sphj:BSL82_16090"/>
<dbReference type="InterPro" id="IPR010982">
    <property type="entry name" value="Lambda_DNA-bd_dom_sf"/>
</dbReference>
<keyword evidence="2" id="KW-1185">Reference proteome</keyword>